<organism evidence="1 2">
    <name type="scientific">Coregonus suidteri</name>
    <dbReference type="NCBI Taxonomy" id="861788"/>
    <lineage>
        <taxon>Eukaryota</taxon>
        <taxon>Metazoa</taxon>
        <taxon>Chordata</taxon>
        <taxon>Craniata</taxon>
        <taxon>Vertebrata</taxon>
        <taxon>Euteleostomi</taxon>
        <taxon>Actinopterygii</taxon>
        <taxon>Neopterygii</taxon>
        <taxon>Teleostei</taxon>
        <taxon>Protacanthopterygii</taxon>
        <taxon>Salmoniformes</taxon>
        <taxon>Salmonidae</taxon>
        <taxon>Coregoninae</taxon>
        <taxon>Coregonus</taxon>
    </lineage>
</organism>
<proteinExistence type="predicted"/>
<comment type="caution">
    <text evidence="1">The sequence shown here is derived from an EMBL/GenBank/DDBJ whole genome shotgun (WGS) entry which is preliminary data.</text>
</comment>
<sequence length="82" mass="9026">MISAFTQWRRGERVERYVPTAYSQGGRLAVLSSMRTGCLSLNVLCLQWSHRSEHHPGPAARQPTLLTPNHSACPLLACSPAP</sequence>
<accession>A0AAN8QHK8</accession>
<name>A0AAN8QHK8_9TELE</name>
<evidence type="ECO:0000313" key="2">
    <source>
        <dbReference type="Proteomes" id="UP001356427"/>
    </source>
</evidence>
<dbReference type="Proteomes" id="UP001356427">
    <property type="component" value="Unassembled WGS sequence"/>
</dbReference>
<keyword evidence="2" id="KW-1185">Reference proteome</keyword>
<protein>
    <submittedName>
        <fullName evidence="1">Uncharacterized protein</fullName>
    </submittedName>
</protein>
<evidence type="ECO:0000313" key="1">
    <source>
        <dbReference type="EMBL" id="KAK6296958.1"/>
    </source>
</evidence>
<dbReference type="EMBL" id="JAGTTL010000032">
    <property type="protein sequence ID" value="KAK6296958.1"/>
    <property type="molecule type" value="Genomic_DNA"/>
</dbReference>
<dbReference type="AlphaFoldDB" id="A0AAN8QHK8"/>
<gene>
    <name evidence="1" type="ORF">J4Q44_G00331000</name>
</gene>
<reference evidence="1 2" key="1">
    <citation type="submission" date="2021-04" db="EMBL/GenBank/DDBJ databases">
        <authorList>
            <person name="De Guttry C."/>
            <person name="Zahm M."/>
            <person name="Klopp C."/>
            <person name="Cabau C."/>
            <person name="Louis A."/>
            <person name="Berthelot C."/>
            <person name="Parey E."/>
            <person name="Roest Crollius H."/>
            <person name="Montfort J."/>
            <person name="Robinson-Rechavi M."/>
            <person name="Bucao C."/>
            <person name="Bouchez O."/>
            <person name="Gislard M."/>
            <person name="Lluch J."/>
            <person name="Milhes M."/>
            <person name="Lampietro C."/>
            <person name="Lopez Roques C."/>
            <person name="Donnadieu C."/>
            <person name="Braasch I."/>
            <person name="Desvignes T."/>
            <person name="Postlethwait J."/>
            <person name="Bobe J."/>
            <person name="Wedekind C."/>
            <person name="Guiguen Y."/>
        </authorList>
    </citation>
    <scope>NUCLEOTIDE SEQUENCE [LARGE SCALE GENOMIC DNA]</scope>
    <source>
        <strain evidence="1">Cs_M1</strain>
        <tissue evidence="1">Blood</tissue>
    </source>
</reference>